<gene>
    <name evidence="2" type="ORF">JEOPIN946_00046</name>
</gene>
<dbReference type="RefSeq" id="WP_186075768.1">
    <property type="nucleotide sequence ID" value="NZ_CAJEWB010000002.1"/>
</dbReference>
<dbReference type="EMBL" id="CAJEWB010000002">
    <property type="protein sequence ID" value="CAD2070572.1"/>
    <property type="molecule type" value="Genomic_DNA"/>
</dbReference>
<dbReference type="Proteomes" id="UP000588186">
    <property type="component" value="Unassembled WGS sequence"/>
</dbReference>
<accession>A0A6V7R0S9</accession>
<keyword evidence="3" id="KW-1185">Reference proteome</keyword>
<reference evidence="2 3" key="1">
    <citation type="submission" date="2020-07" db="EMBL/GenBank/DDBJ databases">
        <authorList>
            <person name="Criscuolo A."/>
        </authorList>
    </citation>
    <scope>NUCLEOTIDE SEQUENCE [LARGE SCALE GENOMIC DNA]</scope>
    <source>
        <strain evidence="2">CIP107946</strain>
    </source>
</reference>
<proteinExistence type="predicted"/>
<name>A0A6V7R0S9_9BACL</name>
<evidence type="ECO:0000313" key="3">
    <source>
        <dbReference type="Proteomes" id="UP000588186"/>
    </source>
</evidence>
<sequence>MNKKLRMIASLAPLILVPLIRERSKIKDHPDMVKLNDNSRLLYGKAKGSLDAATAKAKNASIVVADKTKDSAEFISEKYLDNRKKHYYKKEMSSYEKKQKKEDKLLEKYEADVEKAREKRLNEEAKELDTNVPTSEEKQNKMDIQDKNKKLDIERPETTNVQELNEEKVIATEYKEDYSHGELFLKHKNTLDPKSAQLWKEKRERPGSRSAEIDDSLFLKHRLRNDAHFEKSGRTTGTGTGYVKSDAHLAFEEYKSSFKKNS</sequence>
<comment type="caution">
    <text evidence="2">The sequence shown here is derived from an EMBL/GenBank/DDBJ whole genome shotgun (WGS) entry which is preliminary data.</text>
</comment>
<evidence type="ECO:0000313" key="2">
    <source>
        <dbReference type="EMBL" id="CAD2070572.1"/>
    </source>
</evidence>
<dbReference type="AlphaFoldDB" id="A0A6V7R0S9"/>
<protein>
    <submittedName>
        <fullName evidence="2">Uncharacterized protein</fullName>
    </submittedName>
</protein>
<keyword evidence="1" id="KW-0175">Coiled coil</keyword>
<evidence type="ECO:0000256" key="1">
    <source>
        <dbReference type="SAM" id="Coils"/>
    </source>
</evidence>
<feature type="coiled-coil region" evidence="1">
    <location>
        <begin position="92"/>
        <end position="131"/>
    </location>
</feature>
<organism evidence="2 3">
    <name type="scientific">Phocicoccus pinnipedialis</name>
    <dbReference type="NCBI Taxonomy" id="110845"/>
    <lineage>
        <taxon>Bacteria</taxon>
        <taxon>Bacillati</taxon>
        <taxon>Bacillota</taxon>
        <taxon>Bacilli</taxon>
        <taxon>Bacillales</taxon>
        <taxon>Salinicoccaceae</taxon>
        <taxon>Phocicoccus</taxon>
    </lineage>
</organism>